<evidence type="ECO:0000256" key="8">
    <source>
        <dbReference type="ARBA" id="ARBA00022967"/>
    </source>
</evidence>
<keyword evidence="12" id="KW-1185">Reference proteome</keyword>
<dbReference type="InterPro" id="IPR003439">
    <property type="entry name" value="ABC_transporter-like_ATP-bd"/>
</dbReference>
<dbReference type="SMART" id="SM00382">
    <property type="entry name" value="AAA"/>
    <property type="match status" value="1"/>
</dbReference>
<evidence type="ECO:0000259" key="10">
    <source>
        <dbReference type="PROSITE" id="PS50893"/>
    </source>
</evidence>
<dbReference type="PROSITE" id="PS50893">
    <property type="entry name" value="ABC_TRANSPORTER_2"/>
    <property type="match status" value="2"/>
</dbReference>
<dbReference type="InterPro" id="IPR017871">
    <property type="entry name" value="ABC_transporter-like_CS"/>
</dbReference>
<dbReference type="PROSITE" id="PS00211">
    <property type="entry name" value="ABC_TRANSPORTER_1"/>
    <property type="match status" value="1"/>
</dbReference>
<name>A0A6S7BT96_9BURK</name>
<evidence type="ECO:0000313" key="12">
    <source>
        <dbReference type="Proteomes" id="UP000494115"/>
    </source>
</evidence>
<dbReference type="InterPro" id="IPR003593">
    <property type="entry name" value="AAA+_ATPase"/>
</dbReference>
<organism evidence="11 12">
    <name type="scientific">Pararobbsia alpina</name>
    <dbReference type="NCBI Taxonomy" id="621374"/>
    <lineage>
        <taxon>Bacteria</taxon>
        <taxon>Pseudomonadati</taxon>
        <taxon>Pseudomonadota</taxon>
        <taxon>Betaproteobacteria</taxon>
        <taxon>Burkholderiales</taxon>
        <taxon>Burkholderiaceae</taxon>
        <taxon>Pararobbsia</taxon>
    </lineage>
</organism>
<evidence type="ECO:0000256" key="2">
    <source>
        <dbReference type="ARBA" id="ARBA00022475"/>
    </source>
</evidence>
<keyword evidence="9" id="KW-0472">Membrane</keyword>
<evidence type="ECO:0000256" key="7">
    <source>
        <dbReference type="ARBA" id="ARBA00022840"/>
    </source>
</evidence>
<keyword evidence="3" id="KW-0997">Cell inner membrane</keyword>
<sequence>MGRRGQVELQAIPVLITASACEGRKVTGARADCATLRLLSEPVVTTDLKKPAMTPVADADAKLFLEVVGVHKRFTGVHALRGVSLQFERGQIYHLLGENGCGKSTLIKIIAGAQPPDEGHLVVDGTRYDGLTALQALSAGIETVYQDLSLLPNMNVAENIGLTPELAEHNGRLTRTFDRKALARTAARALHEVGLPSDADFQATLIEQLPLATRQLVAIARGIASEAKFVIMDEPTASLTQKEVDNLIRVLNGLRARGVTVLFVSHKLDECYAIGGQVIIMRDGQKMSQGPIEHYTKARISELMTGRQLSSERYRDTEPTGEAIFEVQHLGRGEQFQDVSFSLRGGEILGITGLLDSGRNELARALAGVAHASTGEIRLRGKPIRLRTPSDAIRHRIGYVPEDRLNEGLFLDKPIRDNVITAVIDRLRGRAGQIDRAKVRALADKTVRDLQIATPDIDKPVQSLSGGNQQRVLIGRWLTIDPAILILHGPTVGVDVGSKDTIYKIMQHLSQQGIGILLISDDLPELLQNCDRILMMKKGRLAEQFDARQLTEPVLYHALLSEAA</sequence>
<keyword evidence="4" id="KW-0762">Sugar transport</keyword>
<evidence type="ECO:0000256" key="9">
    <source>
        <dbReference type="ARBA" id="ARBA00023136"/>
    </source>
</evidence>
<dbReference type="CDD" id="cd03215">
    <property type="entry name" value="ABC_Carb_Monos_II"/>
    <property type="match status" value="1"/>
</dbReference>
<dbReference type="Pfam" id="PF00005">
    <property type="entry name" value="ABC_tran"/>
    <property type="match status" value="2"/>
</dbReference>
<dbReference type="PANTHER" id="PTHR43790:SF1">
    <property type="entry name" value="XYLOSE IMPORT ATP-BINDING PROTEIN XYLG"/>
    <property type="match status" value="1"/>
</dbReference>
<keyword evidence="7 11" id="KW-0067">ATP-binding</keyword>
<keyword evidence="2" id="KW-1003">Cell membrane</keyword>
<dbReference type="EMBL" id="CADIKM010000030">
    <property type="protein sequence ID" value="CAB3798640.1"/>
    <property type="molecule type" value="Genomic_DNA"/>
</dbReference>
<dbReference type="InterPro" id="IPR027417">
    <property type="entry name" value="P-loop_NTPase"/>
</dbReference>
<dbReference type="InterPro" id="IPR050107">
    <property type="entry name" value="ABC_carbohydrate_import_ATPase"/>
</dbReference>
<keyword evidence="1" id="KW-0813">Transport</keyword>
<dbReference type="PROSITE" id="PS51257">
    <property type="entry name" value="PROKAR_LIPOPROTEIN"/>
    <property type="match status" value="1"/>
</dbReference>
<evidence type="ECO:0000256" key="1">
    <source>
        <dbReference type="ARBA" id="ARBA00022448"/>
    </source>
</evidence>
<evidence type="ECO:0000256" key="6">
    <source>
        <dbReference type="ARBA" id="ARBA00022741"/>
    </source>
</evidence>
<keyword evidence="8" id="KW-1278">Translocase</keyword>
<proteinExistence type="predicted"/>
<feature type="domain" description="ABC transporter" evidence="10">
    <location>
        <begin position="312"/>
        <end position="563"/>
    </location>
</feature>
<evidence type="ECO:0000256" key="3">
    <source>
        <dbReference type="ARBA" id="ARBA00022519"/>
    </source>
</evidence>
<evidence type="ECO:0000256" key="5">
    <source>
        <dbReference type="ARBA" id="ARBA00022737"/>
    </source>
</evidence>
<dbReference type="GO" id="GO:0016887">
    <property type="term" value="F:ATP hydrolysis activity"/>
    <property type="evidence" value="ECO:0007669"/>
    <property type="project" value="InterPro"/>
</dbReference>
<keyword evidence="6" id="KW-0547">Nucleotide-binding</keyword>
<dbReference type="AlphaFoldDB" id="A0A6S7BT96"/>
<dbReference type="SUPFAM" id="SSF52540">
    <property type="entry name" value="P-loop containing nucleoside triphosphate hydrolases"/>
    <property type="match status" value="2"/>
</dbReference>
<accession>A0A6S7BT96</accession>
<dbReference type="Gene3D" id="3.40.50.300">
    <property type="entry name" value="P-loop containing nucleotide triphosphate hydrolases"/>
    <property type="match status" value="2"/>
</dbReference>
<dbReference type="GO" id="GO:0005524">
    <property type="term" value="F:ATP binding"/>
    <property type="evidence" value="ECO:0007669"/>
    <property type="project" value="UniProtKB-KW"/>
</dbReference>
<protein>
    <submittedName>
        <fullName evidence="11">Galactose/methyl galactoside import ATP-binding protein MglA</fullName>
    </submittedName>
</protein>
<dbReference type="Proteomes" id="UP000494115">
    <property type="component" value="Unassembled WGS sequence"/>
</dbReference>
<evidence type="ECO:0000256" key="4">
    <source>
        <dbReference type="ARBA" id="ARBA00022597"/>
    </source>
</evidence>
<dbReference type="PANTHER" id="PTHR43790">
    <property type="entry name" value="CARBOHYDRATE TRANSPORT ATP-BINDING PROTEIN MG119-RELATED"/>
    <property type="match status" value="1"/>
</dbReference>
<feature type="domain" description="ABC transporter" evidence="10">
    <location>
        <begin position="65"/>
        <end position="308"/>
    </location>
</feature>
<evidence type="ECO:0000313" key="11">
    <source>
        <dbReference type="EMBL" id="CAB3798640.1"/>
    </source>
</evidence>
<dbReference type="CDD" id="cd03216">
    <property type="entry name" value="ABC_Carb_Monos_I"/>
    <property type="match status" value="1"/>
</dbReference>
<reference evidence="11 12" key="1">
    <citation type="submission" date="2020-04" db="EMBL/GenBank/DDBJ databases">
        <authorList>
            <person name="De Canck E."/>
        </authorList>
    </citation>
    <scope>NUCLEOTIDE SEQUENCE [LARGE SCALE GENOMIC DNA]</scope>
    <source>
        <strain evidence="11 12">LMG 28138</strain>
    </source>
</reference>
<gene>
    <name evidence="11" type="primary">mglA_9</name>
    <name evidence="11" type="ORF">LMG28138_04475</name>
</gene>
<keyword evidence="5" id="KW-0677">Repeat</keyword>